<name>A0A2K9NA47_9PROT</name>
<keyword evidence="2" id="KW-1185">Reference proteome</keyword>
<organism evidence="1 2">
    <name type="scientific">Niveispirillum cyanobacteriorum</name>
    <dbReference type="NCBI Taxonomy" id="1612173"/>
    <lineage>
        <taxon>Bacteria</taxon>
        <taxon>Pseudomonadati</taxon>
        <taxon>Pseudomonadota</taxon>
        <taxon>Alphaproteobacteria</taxon>
        <taxon>Rhodospirillales</taxon>
        <taxon>Azospirillaceae</taxon>
        <taxon>Niveispirillum</taxon>
    </lineage>
</organism>
<dbReference type="OrthoDB" id="7299937at2"/>
<dbReference type="AlphaFoldDB" id="A0A2K9NA47"/>
<dbReference type="Proteomes" id="UP000234752">
    <property type="component" value="Chromosome eg_1"/>
</dbReference>
<protein>
    <submittedName>
        <fullName evidence="1">Uncharacterized protein</fullName>
    </submittedName>
</protein>
<proteinExistence type="predicted"/>
<evidence type="ECO:0000313" key="2">
    <source>
        <dbReference type="Proteomes" id="UP000234752"/>
    </source>
</evidence>
<dbReference type="EMBL" id="CP025611">
    <property type="protein sequence ID" value="AUN29949.1"/>
    <property type="molecule type" value="Genomic_DNA"/>
</dbReference>
<sequence length="337" mass="36906">MTTDLGLTRLGEWDRPSGMPEGLAGLVASWPVINRSPGGEAFLDGSGLIRVSDVWNLPNGAFPTDRPLDIHAGWAVARLVDTVWKLIEVAPAHPRDAGRALLRDRAERLLHGRRWTGGDLEALDSLLKAAPVSQAEFLAADAGRERALKSLIKLRLTFVVDGFHPALPAPVADLLAGGPVLWLDDDAREVAEQVMAHSRRRMEVSAKRVARDDKQRGADLKDSIAEAVRAVFPGMPEDVSLSVAARLAPAAIKLGRRPGTQAIVDCTAEIRLDRWRQVIIGDPRVSARLAAMQAKGDNNRARKRYRDQRALEQVAEEIARWRGDLEPVTSRWLGDAV</sequence>
<gene>
    <name evidence="1" type="ORF">C0V82_06695</name>
</gene>
<reference evidence="1 2" key="1">
    <citation type="submission" date="2017-12" db="EMBL/GenBank/DDBJ databases">
        <title>Genomes of bacteria within cyanobacterial aggregates.</title>
        <authorList>
            <person name="Cai H."/>
        </authorList>
    </citation>
    <scope>NUCLEOTIDE SEQUENCE [LARGE SCALE GENOMIC DNA]</scope>
    <source>
        <strain evidence="1 2">TH16</strain>
    </source>
</reference>
<accession>A0A2K9NA47</accession>
<dbReference type="RefSeq" id="WP_102111658.1">
    <property type="nucleotide sequence ID" value="NZ_BMGN01000003.1"/>
</dbReference>
<dbReference type="KEGG" id="ncb:C0V82_06695"/>
<evidence type="ECO:0000313" key="1">
    <source>
        <dbReference type="EMBL" id="AUN29949.1"/>
    </source>
</evidence>